<evidence type="ECO:0000313" key="5">
    <source>
        <dbReference type="EMBL" id="GAA2927857.1"/>
    </source>
</evidence>
<evidence type="ECO:0000313" key="6">
    <source>
        <dbReference type="Proteomes" id="UP001500403"/>
    </source>
</evidence>
<evidence type="ECO:0000256" key="2">
    <source>
        <dbReference type="ARBA" id="ARBA00022679"/>
    </source>
</evidence>
<dbReference type="InterPro" id="IPR029063">
    <property type="entry name" value="SAM-dependent_MTases_sf"/>
</dbReference>
<evidence type="ECO:0000256" key="1">
    <source>
        <dbReference type="ARBA" id="ARBA00022603"/>
    </source>
</evidence>
<dbReference type="Proteomes" id="UP001500403">
    <property type="component" value="Unassembled WGS sequence"/>
</dbReference>
<dbReference type="PANTHER" id="PTHR43712:SF2">
    <property type="entry name" value="O-METHYLTRANSFERASE CICE"/>
    <property type="match status" value="1"/>
</dbReference>
<sequence length="131" mass="14463">MLQRHTLDDPAIEGRWETVVGDFFQAVPPGADFYVLKRIIHDKSDADSLRILRTVRDAMSERSRLLIVDAVRPDADIPPSAVISDVLMLTVFDGLERSEEELEELLSAADLKSLRVVPTPGALSVVEVAPV</sequence>
<accession>A0ABN3WUB1</accession>
<comment type="caution">
    <text evidence="5">The sequence shown here is derived from an EMBL/GenBank/DDBJ whole genome shotgun (WGS) entry which is preliminary data.</text>
</comment>
<name>A0ABN3WUB1_9ACTN</name>
<dbReference type="Pfam" id="PF00891">
    <property type="entry name" value="Methyltransf_2"/>
    <property type="match status" value="1"/>
</dbReference>
<protein>
    <recommendedName>
        <fullName evidence="4">O-methyltransferase C-terminal domain-containing protein</fullName>
    </recommendedName>
</protein>
<feature type="domain" description="O-methyltransferase C-terminal" evidence="4">
    <location>
        <begin position="10"/>
        <end position="109"/>
    </location>
</feature>
<dbReference type="InterPro" id="IPR001077">
    <property type="entry name" value="COMT_C"/>
</dbReference>
<dbReference type="SUPFAM" id="SSF53335">
    <property type="entry name" value="S-adenosyl-L-methionine-dependent methyltransferases"/>
    <property type="match status" value="1"/>
</dbReference>
<keyword evidence="2" id="KW-0808">Transferase</keyword>
<keyword evidence="1" id="KW-0489">Methyltransferase</keyword>
<evidence type="ECO:0000259" key="4">
    <source>
        <dbReference type="Pfam" id="PF00891"/>
    </source>
</evidence>
<keyword evidence="6" id="KW-1185">Reference proteome</keyword>
<keyword evidence="3" id="KW-0949">S-adenosyl-L-methionine</keyword>
<evidence type="ECO:0000256" key="3">
    <source>
        <dbReference type="ARBA" id="ARBA00022691"/>
    </source>
</evidence>
<gene>
    <name evidence="5" type="ORF">GCM10010446_10480</name>
</gene>
<dbReference type="PROSITE" id="PS51683">
    <property type="entry name" value="SAM_OMT_II"/>
    <property type="match status" value="1"/>
</dbReference>
<dbReference type="PANTHER" id="PTHR43712">
    <property type="entry name" value="PUTATIVE (AFU_ORTHOLOGUE AFUA_4G14580)-RELATED"/>
    <property type="match status" value="1"/>
</dbReference>
<dbReference type="RefSeq" id="WP_344491345.1">
    <property type="nucleotide sequence ID" value="NZ_BAAAUD010000012.1"/>
</dbReference>
<dbReference type="Gene3D" id="3.40.50.150">
    <property type="entry name" value="Vaccinia Virus protein VP39"/>
    <property type="match status" value="1"/>
</dbReference>
<proteinExistence type="predicted"/>
<reference evidence="5 6" key="1">
    <citation type="journal article" date="2019" name="Int. J. Syst. Evol. Microbiol.">
        <title>The Global Catalogue of Microorganisms (GCM) 10K type strain sequencing project: providing services to taxonomists for standard genome sequencing and annotation.</title>
        <authorList>
            <consortium name="The Broad Institute Genomics Platform"/>
            <consortium name="The Broad Institute Genome Sequencing Center for Infectious Disease"/>
            <person name="Wu L."/>
            <person name="Ma J."/>
        </authorList>
    </citation>
    <scope>NUCLEOTIDE SEQUENCE [LARGE SCALE GENOMIC DNA]</scope>
    <source>
        <strain evidence="5 6">JCM 9088</strain>
    </source>
</reference>
<dbReference type="EMBL" id="BAAAUD010000012">
    <property type="protein sequence ID" value="GAA2927857.1"/>
    <property type="molecule type" value="Genomic_DNA"/>
</dbReference>
<dbReference type="InterPro" id="IPR016461">
    <property type="entry name" value="COMT-like"/>
</dbReference>
<organism evidence="5 6">
    <name type="scientific">Streptomyces enissocaesilis</name>
    <dbReference type="NCBI Taxonomy" id="332589"/>
    <lineage>
        <taxon>Bacteria</taxon>
        <taxon>Bacillati</taxon>
        <taxon>Actinomycetota</taxon>
        <taxon>Actinomycetes</taxon>
        <taxon>Kitasatosporales</taxon>
        <taxon>Streptomycetaceae</taxon>
        <taxon>Streptomyces</taxon>
        <taxon>Streptomyces rochei group</taxon>
    </lineage>
</organism>